<dbReference type="SUPFAM" id="SSF52418">
    <property type="entry name" value="Nucleoside phosphorylase/phosphoribosyltransferase catalytic domain"/>
    <property type="match status" value="1"/>
</dbReference>
<evidence type="ECO:0000256" key="10">
    <source>
        <dbReference type="ARBA" id="ARBA00048525"/>
    </source>
</evidence>
<evidence type="ECO:0000256" key="6">
    <source>
        <dbReference type="ARBA" id="ARBA00014680"/>
    </source>
</evidence>
<dbReference type="RefSeq" id="WP_004803128.1">
    <property type="nucleotide sequence ID" value="NZ_KB446648.1"/>
</dbReference>
<dbReference type="SUPFAM" id="SSF47648">
    <property type="entry name" value="Nucleoside phosphorylase/phosphoribosyltransferase N-terminal domain"/>
    <property type="match status" value="1"/>
</dbReference>
<evidence type="ECO:0000313" key="13">
    <source>
        <dbReference type="Proteomes" id="UP000011758"/>
    </source>
</evidence>
<dbReference type="InterPro" id="IPR000312">
    <property type="entry name" value="Glycosyl_Trfase_fam3"/>
</dbReference>
<organism evidence="12 13">
    <name type="scientific">Eggerthia catenaformis OT 569 = DSM 20559</name>
    <dbReference type="NCBI Taxonomy" id="999415"/>
    <lineage>
        <taxon>Bacteria</taxon>
        <taxon>Bacillati</taxon>
        <taxon>Bacillota</taxon>
        <taxon>Erysipelotrichia</taxon>
        <taxon>Erysipelotrichales</taxon>
        <taxon>Coprobacillaceae</taxon>
        <taxon>Eggerthia</taxon>
    </lineage>
</organism>
<accession>M2Q139</accession>
<comment type="subunit">
    <text evidence="4">Homodimer.</text>
</comment>
<dbReference type="STRING" id="999415.HMPREF9943_01209"/>
<dbReference type="InterPro" id="IPR013102">
    <property type="entry name" value="PYNP_C"/>
</dbReference>
<keyword evidence="13" id="KW-1185">Reference proteome</keyword>
<evidence type="ECO:0000256" key="8">
    <source>
        <dbReference type="ARBA" id="ARBA00022679"/>
    </source>
</evidence>
<dbReference type="PIRSF" id="PIRSF000478">
    <property type="entry name" value="TP_PyNP"/>
    <property type="match status" value="1"/>
</dbReference>
<dbReference type="EMBL" id="AGEJ01000018">
    <property type="protein sequence ID" value="EMD16655.1"/>
    <property type="molecule type" value="Genomic_DNA"/>
</dbReference>
<dbReference type="Gene3D" id="3.40.1030.10">
    <property type="entry name" value="Nucleoside phosphorylase/phosphoribosyltransferase catalytic domain"/>
    <property type="match status" value="1"/>
</dbReference>
<dbReference type="Gene3D" id="3.90.1170.30">
    <property type="entry name" value="Pyrimidine nucleoside phosphorylase-like, C-terminal domain"/>
    <property type="match status" value="1"/>
</dbReference>
<comment type="similarity">
    <text evidence="3">Belongs to the thymidine/pyrimidine-nucleoside phosphorylase family.</text>
</comment>
<dbReference type="Proteomes" id="UP000011758">
    <property type="component" value="Unassembled WGS sequence"/>
</dbReference>
<dbReference type="eggNOG" id="COG0213">
    <property type="taxonomic scope" value="Bacteria"/>
</dbReference>
<evidence type="ECO:0000256" key="7">
    <source>
        <dbReference type="ARBA" id="ARBA00022676"/>
    </source>
</evidence>
<keyword evidence="7" id="KW-0328">Glycosyltransferase</keyword>
<evidence type="ECO:0000256" key="9">
    <source>
        <dbReference type="ARBA" id="ARBA00048453"/>
    </source>
</evidence>
<dbReference type="NCBIfam" id="NF004747">
    <property type="entry name" value="PRK06078.1"/>
    <property type="match status" value="1"/>
</dbReference>
<comment type="catalytic activity">
    <reaction evidence="1">
        <text>2'-deoxyuridine + phosphate = 2-deoxy-alpha-D-ribose 1-phosphate + uracil</text>
        <dbReference type="Rhea" id="RHEA:22824"/>
        <dbReference type="ChEBI" id="CHEBI:16450"/>
        <dbReference type="ChEBI" id="CHEBI:17568"/>
        <dbReference type="ChEBI" id="CHEBI:43474"/>
        <dbReference type="ChEBI" id="CHEBI:57259"/>
        <dbReference type="EC" id="2.4.2.2"/>
    </reaction>
</comment>
<dbReference type="GO" id="GO:0005829">
    <property type="term" value="C:cytosol"/>
    <property type="evidence" value="ECO:0007669"/>
    <property type="project" value="TreeGrafter"/>
</dbReference>
<protein>
    <recommendedName>
        <fullName evidence="6">Pyrimidine-nucleoside phosphorylase</fullName>
        <ecNumber evidence="5">2.4.2.2</ecNumber>
    </recommendedName>
</protein>
<dbReference type="Gene3D" id="1.20.970.10">
    <property type="entry name" value="Transferase, Pyrimidine Nucleoside Phosphorylase, Chain C"/>
    <property type="match status" value="1"/>
</dbReference>
<dbReference type="NCBIfam" id="NF004490">
    <property type="entry name" value="PRK05820.1"/>
    <property type="match status" value="1"/>
</dbReference>
<dbReference type="InterPro" id="IPR035902">
    <property type="entry name" value="Nuc_phospho_transferase"/>
</dbReference>
<dbReference type="InterPro" id="IPR017872">
    <property type="entry name" value="Pyrmidine_PPase_CS"/>
</dbReference>
<comment type="catalytic activity">
    <reaction evidence="10">
        <text>thymidine + phosphate = 2-deoxy-alpha-D-ribose 1-phosphate + thymine</text>
        <dbReference type="Rhea" id="RHEA:16037"/>
        <dbReference type="ChEBI" id="CHEBI:17748"/>
        <dbReference type="ChEBI" id="CHEBI:17821"/>
        <dbReference type="ChEBI" id="CHEBI:43474"/>
        <dbReference type="ChEBI" id="CHEBI:57259"/>
        <dbReference type="EC" id="2.4.2.2"/>
    </reaction>
</comment>
<dbReference type="PANTHER" id="PTHR10515">
    <property type="entry name" value="THYMIDINE PHOSPHORYLASE"/>
    <property type="match status" value="1"/>
</dbReference>
<sequence length="438" mass="47353">MRVVDIIEKKKCNEELSREEIHFLIDGYTKGSIPDYQMSAFMMAVYFNGMSSLETAILTQEMLHSGDVLDLSAIKGIKVDKHSTGGVGDKTSIAVGPIVAACGIPVAKMSGRGLGHTGGTLDKLESIPGLSVSVSEEDFIQQVNNIKIAIIGQTGSLDPADKKMYALRDVTGTVNSIPLIASSIMSKKLAAGTDAILLDVKYGDGAFMKTVEEAKTLAKTMISIGSHLGKDTRATISNMNQPLGNAIGNSLEVKEAIETLKGNGPTDFRELCYEAASTMLLMAKKVSSLEEAQKMVREVIDNGKALESLALMVQSQGGASEYIRHPELFAEAKEKIEVYSKEEGYISSLEALSLGLVSMKLGGGRAKIEDQIDYSVGLVLHKKIGDYVKKGDSLLTVHTNNGLKEELRKEILDAYRFSKEKVERPKLIEALLTAEDLK</sequence>
<comment type="catalytic activity">
    <reaction evidence="9">
        <text>uridine + phosphate = alpha-D-ribose 1-phosphate + uracil</text>
        <dbReference type="Rhea" id="RHEA:24388"/>
        <dbReference type="ChEBI" id="CHEBI:16704"/>
        <dbReference type="ChEBI" id="CHEBI:17568"/>
        <dbReference type="ChEBI" id="CHEBI:43474"/>
        <dbReference type="ChEBI" id="CHEBI:57720"/>
        <dbReference type="EC" id="2.4.2.2"/>
    </reaction>
</comment>
<dbReference type="Pfam" id="PF00591">
    <property type="entry name" value="Glycos_transf_3"/>
    <property type="match status" value="1"/>
</dbReference>
<comment type="function">
    <text evidence="2">Catalyzes phosphorolysis of the pyrimidine nucleosides uridine, thymidine and 2'-deoxyuridine with the formation of the corresponding pyrimidine base and ribose-1-phosphate.</text>
</comment>
<evidence type="ECO:0000256" key="1">
    <source>
        <dbReference type="ARBA" id="ARBA00001066"/>
    </source>
</evidence>
<evidence type="ECO:0000256" key="3">
    <source>
        <dbReference type="ARBA" id="ARBA00006915"/>
    </source>
</evidence>
<evidence type="ECO:0000256" key="5">
    <source>
        <dbReference type="ARBA" id="ARBA00011889"/>
    </source>
</evidence>
<dbReference type="OrthoDB" id="9763887at2"/>
<dbReference type="InterPro" id="IPR036320">
    <property type="entry name" value="Glycosyl_Trfase_fam3_N_dom_sf"/>
</dbReference>
<name>M2Q139_9FIRM</name>
<dbReference type="PROSITE" id="PS00647">
    <property type="entry name" value="THYMID_PHOSPHORYLASE"/>
    <property type="match status" value="1"/>
</dbReference>
<dbReference type="GO" id="GO:0006213">
    <property type="term" value="P:pyrimidine nucleoside metabolic process"/>
    <property type="evidence" value="ECO:0007669"/>
    <property type="project" value="InterPro"/>
</dbReference>
<dbReference type="Pfam" id="PF02885">
    <property type="entry name" value="Glycos_trans_3N"/>
    <property type="match status" value="1"/>
</dbReference>
<comment type="caution">
    <text evidence="12">The sequence shown here is derived from an EMBL/GenBank/DDBJ whole genome shotgun (WGS) entry which is preliminary data.</text>
</comment>
<dbReference type="SMART" id="SM00941">
    <property type="entry name" value="PYNP_C"/>
    <property type="match status" value="1"/>
</dbReference>
<dbReference type="FunFam" id="3.40.1030.10:FF:000003">
    <property type="entry name" value="Pyrimidine-nucleoside phosphorylase"/>
    <property type="match status" value="1"/>
</dbReference>
<evidence type="ECO:0000259" key="11">
    <source>
        <dbReference type="SMART" id="SM00941"/>
    </source>
</evidence>
<dbReference type="PATRIC" id="fig|999415.3.peg.1228"/>
<dbReference type="PANTHER" id="PTHR10515:SF0">
    <property type="entry name" value="THYMIDINE PHOSPHORYLASE"/>
    <property type="match status" value="1"/>
</dbReference>
<dbReference type="AlphaFoldDB" id="M2Q139"/>
<dbReference type="GO" id="GO:0009032">
    <property type="term" value="F:thymidine phosphorylase activity"/>
    <property type="evidence" value="ECO:0007669"/>
    <property type="project" value="TreeGrafter"/>
</dbReference>
<dbReference type="NCBIfam" id="TIGR02644">
    <property type="entry name" value="Y_phosphoryl"/>
    <property type="match status" value="1"/>
</dbReference>
<dbReference type="Pfam" id="PF07831">
    <property type="entry name" value="PYNP_C"/>
    <property type="match status" value="1"/>
</dbReference>
<keyword evidence="8" id="KW-0808">Transferase</keyword>
<dbReference type="InterPro" id="IPR000053">
    <property type="entry name" value="Thymidine/pyrmidine_PPase"/>
</dbReference>
<reference evidence="12 13" key="1">
    <citation type="submission" date="2013-02" db="EMBL/GenBank/DDBJ databases">
        <title>The Genome Sequence of Lactobacillus catenaformis F0143.</title>
        <authorList>
            <consortium name="The Broad Institute Genome Sequencing Platform"/>
            <person name="Earl A."/>
            <person name="Ward D."/>
            <person name="Feldgarden M."/>
            <person name="Gevers D."/>
            <person name="Izard J."/>
            <person name="Blanton J.M."/>
            <person name="Mathney J."/>
            <person name="Dewhirst F.E."/>
            <person name="Young S.K."/>
            <person name="Zeng Q."/>
            <person name="Gargeya S."/>
            <person name="Fitzgerald M."/>
            <person name="Haas B."/>
            <person name="Abouelleil A."/>
            <person name="Alvarado L."/>
            <person name="Arachchi H.M."/>
            <person name="Berlin A."/>
            <person name="Chapman S.B."/>
            <person name="Gearin G."/>
            <person name="Goldberg J."/>
            <person name="Griggs A."/>
            <person name="Gujja S."/>
            <person name="Hansen M."/>
            <person name="Heiman D."/>
            <person name="Howarth C."/>
            <person name="Larimer J."/>
            <person name="Lui A."/>
            <person name="MacDonald P.J.P."/>
            <person name="McCowen C."/>
            <person name="Montmayeur A."/>
            <person name="Murphy C."/>
            <person name="Neiman D."/>
            <person name="Pearson M."/>
            <person name="Priest M."/>
            <person name="Roberts A."/>
            <person name="Saif S."/>
            <person name="Shea T."/>
            <person name="Sisk P."/>
            <person name="Stolte C."/>
            <person name="Sykes S."/>
            <person name="Wortman J."/>
            <person name="Nusbaum C."/>
            <person name="Birren B."/>
        </authorList>
    </citation>
    <scope>NUCLEOTIDE SEQUENCE [LARGE SCALE GENOMIC DNA]</scope>
    <source>
        <strain evidence="12 13">OT 569</strain>
    </source>
</reference>
<evidence type="ECO:0000256" key="4">
    <source>
        <dbReference type="ARBA" id="ARBA00011738"/>
    </source>
</evidence>
<dbReference type="BioCyc" id="ECAT999415-HMP:GTTI-1243-MONOMER"/>
<feature type="domain" description="Pyrimidine nucleoside phosphorylase C-terminal" evidence="11">
    <location>
        <begin position="345"/>
        <end position="418"/>
    </location>
</feature>
<dbReference type="InterPro" id="IPR017459">
    <property type="entry name" value="Glycosyl_Trfase_fam3_N_dom"/>
</dbReference>
<dbReference type="InterPro" id="IPR036566">
    <property type="entry name" value="PYNP-like_C_sf"/>
</dbReference>
<dbReference type="EC" id="2.4.2.2" evidence="5"/>
<proteinExistence type="inferred from homology"/>
<dbReference type="SUPFAM" id="SSF54680">
    <property type="entry name" value="Pyrimidine nucleoside phosphorylase C-terminal domain"/>
    <property type="match status" value="1"/>
</dbReference>
<dbReference type="GO" id="GO:0006206">
    <property type="term" value="P:pyrimidine nucleobase metabolic process"/>
    <property type="evidence" value="ECO:0007669"/>
    <property type="project" value="InterPro"/>
</dbReference>
<evidence type="ECO:0000313" key="12">
    <source>
        <dbReference type="EMBL" id="EMD16655.1"/>
    </source>
</evidence>
<dbReference type="InterPro" id="IPR018090">
    <property type="entry name" value="Pyrmidine_PPas_bac/euk"/>
</dbReference>
<evidence type="ECO:0000256" key="2">
    <source>
        <dbReference type="ARBA" id="ARBA00003877"/>
    </source>
</evidence>
<dbReference type="GO" id="GO:0004645">
    <property type="term" value="F:1,4-alpha-oligoglucan phosphorylase activity"/>
    <property type="evidence" value="ECO:0007669"/>
    <property type="project" value="InterPro"/>
</dbReference>
<gene>
    <name evidence="12" type="ORF">HMPREF9943_01209</name>
</gene>